<dbReference type="AlphaFoldDB" id="F0T9R7"/>
<evidence type="ECO:0000313" key="2">
    <source>
        <dbReference type="EMBL" id="ADZ09946.1"/>
    </source>
</evidence>
<keyword evidence="3" id="KW-1185">Reference proteome</keyword>
<evidence type="ECO:0000256" key="1">
    <source>
        <dbReference type="SAM" id="Phobius"/>
    </source>
</evidence>
<keyword evidence="1" id="KW-0472">Membrane</keyword>
<name>F0T9R7_METLA</name>
<dbReference type="RefSeq" id="WP_013645297.1">
    <property type="nucleotide sequence ID" value="NC_015216.1"/>
</dbReference>
<keyword evidence="1" id="KW-0812">Transmembrane</keyword>
<reference evidence="2 3" key="2">
    <citation type="journal article" date="2014" name="Int. J. Syst. Evol. Microbiol.">
        <title>Methanobacterium paludis sp. nov. and a novel strain of Methanobacterium lacus isolated from northern peatlands.</title>
        <authorList>
            <person name="Cadillo-Quiroz H."/>
            <person name="Brauer S.L."/>
            <person name="Goodson N."/>
            <person name="Yavitt J.B."/>
            <person name="Zinder S.H."/>
        </authorList>
    </citation>
    <scope>NUCLEOTIDE SEQUENCE [LARGE SCALE GENOMIC DNA]</scope>
    <source>
        <strain evidence="2 3">AL-21</strain>
    </source>
</reference>
<dbReference type="GeneID" id="10278179"/>
<dbReference type="Proteomes" id="UP000007490">
    <property type="component" value="Chromosome"/>
</dbReference>
<dbReference type="EMBL" id="CP002551">
    <property type="protein sequence ID" value="ADZ09946.1"/>
    <property type="molecule type" value="Genomic_DNA"/>
</dbReference>
<gene>
    <name evidence="2" type="ordered locus">Metbo_1722</name>
</gene>
<protein>
    <submittedName>
        <fullName evidence="2">Uncharacterized protein</fullName>
    </submittedName>
</protein>
<organism evidence="2 3">
    <name type="scientific">Methanobacterium lacus (strain AL-21)</name>
    <dbReference type="NCBI Taxonomy" id="877455"/>
    <lineage>
        <taxon>Archaea</taxon>
        <taxon>Methanobacteriati</taxon>
        <taxon>Methanobacteriota</taxon>
        <taxon>Methanomada group</taxon>
        <taxon>Methanobacteria</taxon>
        <taxon>Methanobacteriales</taxon>
        <taxon>Methanobacteriaceae</taxon>
        <taxon>Methanobacterium</taxon>
    </lineage>
</organism>
<dbReference type="KEGG" id="mel:Metbo_1722"/>
<evidence type="ECO:0000313" key="3">
    <source>
        <dbReference type="Proteomes" id="UP000007490"/>
    </source>
</evidence>
<keyword evidence="1" id="KW-1133">Transmembrane helix</keyword>
<sequence>MGDQIQLSPDSILRQVLNNYWAILSTVIAFYFASRVLDNQTAGENVEQEPVEKSEQELGKQ</sequence>
<accession>F0T9R7</accession>
<reference evidence="3" key="1">
    <citation type="submission" date="2011-02" db="EMBL/GenBank/DDBJ databases">
        <title>Complete sequence of Methanobacterium sp. AL-21.</title>
        <authorList>
            <consortium name="US DOE Joint Genome Institute"/>
            <person name="Lucas S."/>
            <person name="Copeland A."/>
            <person name="Lapidus A."/>
            <person name="Cheng J.-F."/>
            <person name="Goodwin L."/>
            <person name="Pitluck S."/>
            <person name="Chertkov O."/>
            <person name="Detter J.C."/>
            <person name="Han C."/>
            <person name="Tapia R."/>
            <person name="Land M."/>
            <person name="Hauser L."/>
            <person name="Kyrpides N."/>
            <person name="Ivanova N."/>
            <person name="Mikhailova N."/>
            <person name="Pagani I."/>
            <person name="Cadillo-Quiroz H."/>
            <person name="Imachi H."/>
            <person name="Zinder S."/>
            <person name="Liu W."/>
            <person name="Woyke T."/>
        </authorList>
    </citation>
    <scope>NUCLEOTIDE SEQUENCE [LARGE SCALE GENOMIC DNA]</scope>
    <source>
        <strain evidence="3">AL-21</strain>
    </source>
</reference>
<proteinExistence type="predicted"/>
<feature type="transmembrane region" description="Helical" evidence="1">
    <location>
        <begin position="20"/>
        <end position="37"/>
    </location>
</feature>
<dbReference type="HOGENOM" id="CLU_2911530_0_0_2"/>